<organism evidence="4 5">
    <name type="scientific">Paenibacillus contaminans</name>
    <dbReference type="NCBI Taxonomy" id="450362"/>
    <lineage>
        <taxon>Bacteria</taxon>
        <taxon>Bacillati</taxon>
        <taxon>Bacillota</taxon>
        <taxon>Bacilli</taxon>
        <taxon>Bacillales</taxon>
        <taxon>Paenibacillaceae</taxon>
        <taxon>Paenibacillus</taxon>
    </lineage>
</organism>
<feature type="compositionally biased region" description="Gly residues" evidence="2">
    <location>
        <begin position="745"/>
        <end position="783"/>
    </location>
</feature>
<evidence type="ECO:0000313" key="5">
    <source>
        <dbReference type="Proteomes" id="UP000250369"/>
    </source>
</evidence>
<protein>
    <recommendedName>
        <fullName evidence="3">Copper amine oxidase-like N-terminal domain-containing protein</fullName>
    </recommendedName>
</protein>
<dbReference type="EMBL" id="QMFB01000051">
    <property type="protein sequence ID" value="RAV09222.1"/>
    <property type="molecule type" value="Genomic_DNA"/>
</dbReference>
<comment type="caution">
    <text evidence="4">The sequence shown here is derived from an EMBL/GenBank/DDBJ whole genome shotgun (WGS) entry which is preliminary data.</text>
</comment>
<sequence length="1075" mass="114539">MCSTSQPAAAAPFDNGGKRLSLADAMQEGLKASPALKEARTELTKKRTEYQQAQHAVKSQEAKDRSLFAKPHSLSKDLEISLKEPEAKKQLIEAEQSLAAQERKVKHEIETVFLSAVQASLAETGASGKLAEAERLAKEARTKLTYSELAKQESEEAEQKLEKSQSDLKVAGLAAKKARLALGDKIGQNFDKPVSFDFQPYYGSLHQDRLWGFIYAAEKSSLELFKAAETRKLADFRIEITRKLYISKFGNGPTKAVESMFNIQDLDHEAFMAVYENMLTQIKEEWEGFIWLPLPIPKSLIQGEFDGLRYFDDQKYSLPVSMLEMNKAVNQEKEARKSVTASVKQSYFDAKAAEEAYVQALKKRDKSAGEQAAAERNYRFGLLAKDGLEQAITAREQADNGVLSSQFGYLSALSKLNFDTGGALEADYRPGELPYADVDDGLEAIGGAPKQAKGLTGVWTMDQPVPTMTGQFSLKLDKAADKELKADSYAVYAPGGLQIGNTVKLKEPVRHLSFVFGSMDTLLVKLFRDGALAAEARLEGYGSSGVMKVTRIEEDGKSSAGSSSPEPSSGNSEIPAGTLIIGTYMIHRDALTPENVVAAQKTIDTSGQGILYKSEFAGGAWINIENATDLDAISRPSARTVVSAEKVADMKLLLQILKPGEVSAAMPAEELRGQKASIAKELKKNIEEQASAQENGSLQELSGLTERAAELTAQDRLLEALLAGDSKAAAAQLAAIGGASGAGGAAGGGEASGAGGTAGEGEASGAGGAAGEGGASGAGGAASGGEATQEELAASAGELQDQLTTLLAGGGDAQTVDVIVGKLLDAKLKLSAAENGFAETAAALKDAKTMLDAAFDAAQEQSETERAKLYADSSAALEQQIRLVAKEEQAAAREIAEELAEVLQEAGAASSPLLDEWLQRSAEELQQAEKRKYTAEELRQLEEYAELIREASAGEVTPLAVESIVSSDLDFKFDVPPVQIYGNTYIQIRPLLEAFGASVDWDQESATVTVTKDDTTIVCQVGGSIAFVDGEPYELLPSAVLVLGRAMIPLRFAVEALGLTVDWNEAAGTIKVSAN</sequence>
<feature type="coiled-coil region" evidence="1">
    <location>
        <begin position="885"/>
        <end position="938"/>
    </location>
</feature>
<dbReference type="Proteomes" id="UP000250369">
    <property type="component" value="Unassembled WGS sequence"/>
</dbReference>
<keyword evidence="5" id="KW-1185">Reference proteome</keyword>
<dbReference type="Pfam" id="PF07833">
    <property type="entry name" value="Cu_amine_oxidN1"/>
    <property type="match status" value="1"/>
</dbReference>
<evidence type="ECO:0000256" key="1">
    <source>
        <dbReference type="SAM" id="Coils"/>
    </source>
</evidence>
<feature type="region of interest" description="Disordered" evidence="2">
    <location>
        <begin position="554"/>
        <end position="574"/>
    </location>
</feature>
<accession>A0A329LQ18</accession>
<name>A0A329LQ18_9BACL</name>
<dbReference type="AlphaFoldDB" id="A0A329LQ18"/>
<gene>
    <name evidence="4" type="ORF">DQG23_39720</name>
</gene>
<evidence type="ECO:0000256" key="2">
    <source>
        <dbReference type="SAM" id="MobiDB-lite"/>
    </source>
</evidence>
<evidence type="ECO:0000313" key="4">
    <source>
        <dbReference type="EMBL" id="RAV09222.1"/>
    </source>
</evidence>
<keyword evidence="1" id="KW-0175">Coiled coil</keyword>
<feature type="domain" description="Copper amine oxidase-like N-terminal" evidence="3">
    <location>
        <begin position="971"/>
        <end position="1071"/>
    </location>
</feature>
<dbReference type="SUPFAM" id="SSF55383">
    <property type="entry name" value="Copper amine oxidase, domain N"/>
    <property type="match status" value="1"/>
</dbReference>
<proteinExistence type="predicted"/>
<dbReference type="InterPro" id="IPR036582">
    <property type="entry name" value="Mao_N_sf"/>
</dbReference>
<dbReference type="SUPFAM" id="SSF56954">
    <property type="entry name" value="Outer membrane efflux proteins (OEP)"/>
    <property type="match status" value="1"/>
</dbReference>
<feature type="compositionally biased region" description="Low complexity" evidence="2">
    <location>
        <begin position="558"/>
        <end position="574"/>
    </location>
</feature>
<dbReference type="InterPro" id="IPR012854">
    <property type="entry name" value="Cu_amine_oxidase-like_N"/>
</dbReference>
<evidence type="ECO:0000259" key="3">
    <source>
        <dbReference type="Pfam" id="PF07833"/>
    </source>
</evidence>
<dbReference type="Gene3D" id="1.20.1600.10">
    <property type="entry name" value="Outer membrane efflux proteins (OEP)"/>
    <property type="match status" value="2"/>
</dbReference>
<dbReference type="Gene3D" id="3.30.457.10">
    <property type="entry name" value="Copper amine oxidase-like, N-terminal domain"/>
    <property type="match status" value="1"/>
</dbReference>
<feature type="region of interest" description="Disordered" evidence="2">
    <location>
        <begin position="745"/>
        <end position="795"/>
    </location>
</feature>
<reference evidence="4 5" key="1">
    <citation type="journal article" date="2009" name="Int. J. Syst. Evol. Microbiol.">
        <title>Paenibacillus contaminans sp. nov., isolated from a contaminated laboratory plate.</title>
        <authorList>
            <person name="Chou J.H."/>
            <person name="Lee J.H."/>
            <person name="Lin M.C."/>
            <person name="Chang P.S."/>
            <person name="Arun A.B."/>
            <person name="Young C.C."/>
            <person name="Chen W.M."/>
        </authorList>
    </citation>
    <scope>NUCLEOTIDE SEQUENCE [LARGE SCALE GENOMIC DNA]</scope>
    <source>
        <strain evidence="4 5">CKOBP-6</strain>
    </source>
</reference>
<feature type="coiled-coil region" evidence="1">
    <location>
        <begin position="36"/>
        <end position="104"/>
    </location>
</feature>